<organism evidence="1 2">
    <name type="scientific">Phyllobacterium bourgognense</name>
    <dbReference type="NCBI Taxonomy" id="314236"/>
    <lineage>
        <taxon>Bacteria</taxon>
        <taxon>Pseudomonadati</taxon>
        <taxon>Pseudomonadota</taxon>
        <taxon>Alphaproteobacteria</taxon>
        <taxon>Hyphomicrobiales</taxon>
        <taxon>Phyllobacteriaceae</taxon>
        <taxon>Phyllobacterium</taxon>
    </lineage>
</organism>
<dbReference type="Proteomes" id="UP000253324">
    <property type="component" value="Unassembled WGS sequence"/>
</dbReference>
<evidence type="ECO:0000313" key="2">
    <source>
        <dbReference type="Proteomes" id="UP000253324"/>
    </source>
</evidence>
<keyword evidence="2" id="KW-1185">Reference proteome</keyword>
<dbReference type="AlphaFoldDB" id="A0A368YBN6"/>
<evidence type="ECO:0008006" key="3">
    <source>
        <dbReference type="Google" id="ProtNLM"/>
    </source>
</evidence>
<evidence type="ECO:0000313" key="1">
    <source>
        <dbReference type="EMBL" id="RCW77109.1"/>
    </source>
</evidence>
<accession>A0A368YBN6</accession>
<dbReference type="EMBL" id="QPJM01000049">
    <property type="protein sequence ID" value="RCW77109.1"/>
    <property type="molecule type" value="Genomic_DNA"/>
</dbReference>
<reference evidence="1 2" key="1">
    <citation type="submission" date="2018-07" db="EMBL/GenBank/DDBJ databases">
        <title>Genomic Encyclopedia of Type Strains, Phase III (KMG-III): the genomes of soil and plant-associated and newly described type strains.</title>
        <authorList>
            <person name="Whitman W."/>
        </authorList>
    </citation>
    <scope>NUCLEOTIDE SEQUENCE [LARGE SCALE GENOMIC DNA]</scope>
    <source>
        <strain evidence="1 2">31-25a</strain>
    </source>
</reference>
<gene>
    <name evidence="1" type="ORF">C7476_1491</name>
</gene>
<comment type="caution">
    <text evidence="1">The sequence shown here is derived from an EMBL/GenBank/DDBJ whole genome shotgun (WGS) entry which is preliminary data.</text>
</comment>
<proteinExistence type="predicted"/>
<sequence>MPSVVHDAGKAGNRESARRRGGRIIGTTIALTLVLGASFGNPALADEPTFAKLQAMCRDRQDELKRGFCIGFLEAIALRVAKENKHCALLQRYIDSPNANLAFSDLIADLDPQEYSGSALKSVEKFFLNRGCN</sequence>
<dbReference type="RefSeq" id="WP_245426656.1">
    <property type="nucleotide sequence ID" value="NZ_QPJM01000049.1"/>
</dbReference>
<name>A0A368YBN6_9HYPH</name>
<protein>
    <recommendedName>
        <fullName evidence="3">Rap1a immunity protein domain-containing protein</fullName>
    </recommendedName>
</protein>